<keyword evidence="2" id="KW-0813">Transport</keyword>
<keyword evidence="9" id="KW-1185">Reference proteome</keyword>
<organism evidence="8 9">
    <name type="scientific">Natrarchaeobius chitinivorans</name>
    <dbReference type="NCBI Taxonomy" id="1679083"/>
    <lineage>
        <taxon>Archaea</taxon>
        <taxon>Methanobacteriati</taxon>
        <taxon>Methanobacteriota</taxon>
        <taxon>Stenosarchaea group</taxon>
        <taxon>Halobacteria</taxon>
        <taxon>Halobacteriales</taxon>
        <taxon>Natrialbaceae</taxon>
        <taxon>Natrarchaeobius</taxon>
    </lineage>
</organism>
<dbReference type="PANTHER" id="PTHR23513">
    <property type="entry name" value="INTEGRAL MEMBRANE EFFLUX PROTEIN-RELATED"/>
    <property type="match status" value="1"/>
</dbReference>
<protein>
    <submittedName>
        <fullName evidence="8">MFS transporter</fullName>
    </submittedName>
</protein>
<reference evidence="8 9" key="1">
    <citation type="submission" date="2018-10" db="EMBL/GenBank/DDBJ databases">
        <title>Natrarchaeobius chitinivorans gen. nov., sp. nov., and Natrarchaeobius haloalkaliphilus sp. nov., alkaliphilic, chitin-utilizing haloarchaea from hypersaline alkaline lakes.</title>
        <authorList>
            <person name="Sorokin D.Y."/>
            <person name="Elcheninov A.G."/>
            <person name="Kostrikina N.A."/>
            <person name="Bale N.J."/>
            <person name="Sinninghe Damste J.S."/>
            <person name="Khijniak T.V."/>
            <person name="Kublanov I.V."/>
            <person name="Toshchakov S.V."/>
        </authorList>
    </citation>
    <scope>NUCLEOTIDE SEQUENCE [LARGE SCALE GENOMIC DNA]</scope>
    <source>
        <strain evidence="8 9">AArcht7</strain>
    </source>
</reference>
<evidence type="ECO:0000313" key="8">
    <source>
        <dbReference type="EMBL" id="RQG99201.1"/>
    </source>
</evidence>
<dbReference type="Pfam" id="PF05977">
    <property type="entry name" value="MFS_3"/>
    <property type="match status" value="1"/>
</dbReference>
<dbReference type="Gene3D" id="1.20.1250.20">
    <property type="entry name" value="MFS general substrate transporter like domains"/>
    <property type="match status" value="1"/>
</dbReference>
<dbReference type="InterPro" id="IPR010290">
    <property type="entry name" value="TM_effector"/>
</dbReference>
<evidence type="ECO:0000256" key="2">
    <source>
        <dbReference type="ARBA" id="ARBA00022448"/>
    </source>
</evidence>
<name>A0A3N6MSD0_NATCH</name>
<gene>
    <name evidence="8" type="ORF">EA472_15145</name>
</gene>
<comment type="subcellular location">
    <subcellularLocation>
        <location evidence="1">Cell membrane</location>
        <topology evidence="1">Multi-pass membrane protein</topology>
    </subcellularLocation>
</comment>
<feature type="transmembrane region" description="Helical" evidence="7">
    <location>
        <begin position="155"/>
        <end position="184"/>
    </location>
</feature>
<feature type="transmembrane region" description="Helical" evidence="7">
    <location>
        <begin position="222"/>
        <end position="244"/>
    </location>
</feature>
<dbReference type="PANTHER" id="PTHR23513:SF6">
    <property type="entry name" value="MAJOR FACILITATOR SUPERFAMILY ASSOCIATED DOMAIN-CONTAINING PROTEIN"/>
    <property type="match status" value="1"/>
</dbReference>
<dbReference type="CDD" id="cd06173">
    <property type="entry name" value="MFS_MefA_like"/>
    <property type="match status" value="1"/>
</dbReference>
<evidence type="ECO:0000256" key="5">
    <source>
        <dbReference type="ARBA" id="ARBA00022989"/>
    </source>
</evidence>
<comment type="caution">
    <text evidence="8">The sequence shown here is derived from an EMBL/GenBank/DDBJ whole genome shotgun (WGS) entry which is preliminary data.</text>
</comment>
<feature type="transmembrane region" description="Helical" evidence="7">
    <location>
        <begin position="308"/>
        <end position="327"/>
    </location>
</feature>
<dbReference type="OrthoDB" id="313372at2157"/>
<dbReference type="AlphaFoldDB" id="A0A3N6MSD0"/>
<proteinExistence type="predicted"/>
<dbReference type="InterPro" id="IPR036259">
    <property type="entry name" value="MFS_trans_sf"/>
</dbReference>
<keyword evidence="6 7" id="KW-0472">Membrane</keyword>
<dbReference type="GO" id="GO:0005886">
    <property type="term" value="C:plasma membrane"/>
    <property type="evidence" value="ECO:0007669"/>
    <property type="project" value="UniProtKB-SubCell"/>
</dbReference>
<feature type="transmembrane region" description="Helical" evidence="7">
    <location>
        <begin position="100"/>
        <end position="118"/>
    </location>
</feature>
<feature type="transmembrane region" description="Helical" evidence="7">
    <location>
        <begin position="369"/>
        <end position="391"/>
    </location>
</feature>
<evidence type="ECO:0000313" key="9">
    <source>
        <dbReference type="Proteomes" id="UP000281431"/>
    </source>
</evidence>
<evidence type="ECO:0000256" key="7">
    <source>
        <dbReference type="SAM" id="Phobius"/>
    </source>
</evidence>
<feature type="transmembrane region" description="Helical" evidence="7">
    <location>
        <begin position="74"/>
        <end position="94"/>
    </location>
</feature>
<dbReference type="SUPFAM" id="SSF103473">
    <property type="entry name" value="MFS general substrate transporter"/>
    <property type="match status" value="1"/>
</dbReference>
<sequence length="416" mass="44685">MNGLWSNITFRRMFLARFSSNIGDSLYIIGAMWLVHELGGSPFYVGVAGFLLQLPQALQFLLGPFVDRWELRRIFVASQLIQGVVILSIPIAALTDTLSILLVLTVIPVLSLINQFIYPAQNAALPRIVDERQLVRANTMFSVSYRSLDIAAKSIGGILIGVFGTMVLFVVDALTFVIAALIFATTSIPSAKTGSGQQLGKEYVRDYLGEVSEGFDYVRNSLLLYIVLSAAIGNVAFGVAFAVLPTFSDGRGGPEIYGILLSALAVGMLIGSVTASLLEELPLGKLLITLFFVGTVSWILSIQASSTILMTILFAVAWVPVGAYTVFKQTIIQNTVPNELIGRVSSTIQSVSVVSYPFGALFGGVLGELFGAALVLTLSGLGFLGVVIIFLSHLRLRRLPAITRVGAEELSLPNQS</sequence>
<feature type="transmembrane region" description="Helical" evidence="7">
    <location>
        <begin position="14"/>
        <end position="35"/>
    </location>
</feature>
<dbReference type="Proteomes" id="UP000281431">
    <property type="component" value="Unassembled WGS sequence"/>
</dbReference>
<evidence type="ECO:0000256" key="4">
    <source>
        <dbReference type="ARBA" id="ARBA00022692"/>
    </source>
</evidence>
<keyword evidence="5 7" id="KW-1133">Transmembrane helix</keyword>
<evidence type="ECO:0000256" key="3">
    <source>
        <dbReference type="ARBA" id="ARBA00022475"/>
    </source>
</evidence>
<keyword evidence="3" id="KW-1003">Cell membrane</keyword>
<feature type="transmembrane region" description="Helical" evidence="7">
    <location>
        <begin position="256"/>
        <end position="277"/>
    </location>
</feature>
<dbReference type="EMBL" id="REFZ01000010">
    <property type="protein sequence ID" value="RQG99201.1"/>
    <property type="molecule type" value="Genomic_DNA"/>
</dbReference>
<evidence type="ECO:0000256" key="1">
    <source>
        <dbReference type="ARBA" id="ARBA00004651"/>
    </source>
</evidence>
<accession>A0A3N6MSD0</accession>
<evidence type="ECO:0000256" key="6">
    <source>
        <dbReference type="ARBA" id="ARBA00023136"/>
    </source>
</evidence>
<keyword evidence="4 7" id="KW-0812">Transmembrane</keyword>
<feature type="transmembrane region" description="Helical" evidence="7">
    <location>
        <begin position="41"/>
        <end position="62"/>
    </location>
</feature>